<dbReference type="AlphaFoldDB" id="A0A1F5ESW4"/>
<name>A0A1F5ESW4_9BACT</name>
<keyword evidence="1" id="KW-0472">Membrane</keyword>
<evidence type="ECO:0000313" key="3">
    <source>
        <dbReference type="Proteomes" id="UP000186545"/>
    </source>
</evidence>
<proteinExistence type="predicted"/>
<reference evidence="2 3" key="1">
    <citation type="journal article" date="2016" name="Nat. Commun.">
        <title>Thousands of microbial genomes shed light on interconnected biogeochemical processes in an aquifer system.</title>
        <authorList>
            <person name="Anantharaman K."/>
            <person name="Brown C.T."/>
            <person name="Hug L.A."/>
            <person name="Sharon I."/>
            <person name="Castelle C.J."/>
            <person name="Probst A.J."/>
            <person name="Thomas B.C."/>
            <person name="Singh A."/>
            <person name="Wilkins M.J."/>
            <person name="Karaoz U."/>
            <person name="Brodie E.L."/>
            <person name="Williams K.H."/>
            <person name="Hubbard S.S."/>
            <person name="Banfield J.F."/>
        </authorList>
    </citation>
    <scope>NUCLEOTIDE SEQUENCE [LARGE SCALE GENOMIC DNA]</scope>
</reference>
<dbReference type="Proteomes" id="UP000186545">
    <property type="component" value="Unassembled WGS sequence"/>
</dbReference>
<organism evidence="2 3">
    <name type="scientific">Candidatus Campbellbacteria bacterium RIFCSPLOWO2_02_FULL_35_11</name>
    <dbReference type="NCBI Taxonomy" id="1797581"/>
    <lineage>
        <taxon>Bacteria</taxon>
        <taxon>Candidatus Campbelliibacteriota</taxon>
    </lineage>
</organism>
<comment type="caution">
    <text evidence="2">The sequence shown here is derived from an EMBL/GenBank/DDBJ whole genome shotgun (WGS) entry which is preliminary data.</text>
</comment>
<sequence>MLAVFYVKIFSMKNKNLIIFFVVICVLILIFFIFSTRKSDTEVIDNITENNSISEISDNDILNADFNFGEFTNQYIDDDFDFSLMYPEELGVAQVQKSCDISLYLKKPSYPPFLLIQNPNCDSAFRNPNAKSLDDYKKDYVTKSGGIVHIFNSEEIKTNFGTIGIKQKYHKFQNEEEINNINFNDITPSVRYVFHNEIHGFYILYVMPTFSENEYLEEKTNIYLDLEKKIINTIKY</sequence>
<gene>
    <name evidence="2" type="ORF">A3I18_01525</name>
</gene>
<evidence type="ECO:0000313" key="2">
    <source>
        <dbReference type="EMBL" id="OGD70455.1"/>
    </source>
</evidence>
<feature type="transmembrane region" description="Helical" evidence="1">
    <location>
        <begin position="17"/>
        <end position="34"/>
    </location>
</feature>
<dbReference type="EMBL" id="MFAD01000015">
    <property type="protein sequence ID" value="OGD70455.1"/>
    <property type="molecule type" value="Genomic_DNA"/>
</dbReference>
<evidence type="ECO:0000256" key="1">
    <source>
        <dbReference type="SAM" id="Phobius"/>
    </source>
</evidence>
<keyword evidence="1" id="KW-0812">Transmembrane</keyword>
<accession>A0A1F5ESW4</accession>
<protein>
    <submittedName>
        <fullName evidence="2">Uncharacterized protein</fullName>
    </submittedName>
</protein>
<keyword evidence="1" id="KW-1133">Transmembrane helix</keyword>